<evidence type="ECO:0000256" key="10">
    <source>
        <dbReference type="ARBA" id="ARBA00022777"/>
    </source>
</evidence>
<dbReference type="GO" id="GO:0005524">
    <property type="term" value="F:ATP binding"/>
    <property type="evidence" value="ECO:0007669"/>
    <property type="project" value="UniProtKB-UniRule"/>
</dbReference>
<dbReference type="EnsemblPlants" id="QL02p099073:mrna">
    <property type="protein sequence ID" value="QL02p099073:mrna"/>
    <property type="gene ID" value="QL02p099073"/>
</dbReference>
<evidence type="ECO:0000256" key="3">
    <source>
        <dbReference type="ARBA" id="ARBA00022475"/>
    </source>
</evidence>
<evidence type="ECO:0000313" key="25">
    <source>
        <dbReference type="EnsemblPlants" id="QL02p099073:mrna"/>
    </source>
</evidence>
<feature type="transmembrane region" description="Helical" evidence="20">
    <location>
        <begin position="2076"/>
        <end position="2098"/>
    </location>
</feature>
<dbReference type="InterPro" id="IPR001480">
    <property type="entry name" value="Bulb-type_lectin_dom"/>
</dbReference>
<dbReference type="FunFam" id="1.10.510.10:FF:000060">
    <property type="entry name" value="G-type lectin S-receptor-like serine/threonine-protein kinase"/>
    <property type="match status" value="3"/>
</dbReference>
<evidence type="ECO:0000256" key="1">
    <source>
        <dbReference type="ARBA" id="ARBA00004251"/>
    </source>
</evidence>
<dbReference type="Pfam" id="PF07714">
    <property type="entry name" value="PK_Tyr_Ser-Thr"/>
    <property type="match status" value="3"/>
</dbReference>
<dbReference type="Pfam" id="PF01453">
    <property type="entry name" value="B_lectin"/>
    <property type="match status" value="3"/>
</dbReference>
<feature type="binding site" evidence="19">
    <location>
        <position position="504"/>
    </location>
    <ligand>
        <name>ATP</name>
        <dbReference type="ChEBI" id="CHEBI:30616"/>
    </ligand>
</feature>
<proteinExistence type="predicted"/>
<dbReference type="PROSITE" id="PS50011">
    <property type="entry name" value="PROTEIN_KINASE_DOM"/>
    <property type="match status" value="3"/>
</dbReference>
<dbReference type="InterPro" id="IPR000858">
    <property type="entry name" value="S_locus_glycoprot_dom"/>
</dbReference>
<dbReference type="InParanoid" id="A0A7N2R0D8"/>
<keyword evidence="11 19" id="KW-0067">ATP-binding</keyword>
<evidence type="ECO:0000256" key="12">
    <source>
        <dbReference type="ARBA" id="ARBA00022989"/>
    </source>
</evidence>
<feature type="domain" description="Apple" evidence="24">
    <location>
        <begin position="310"/>
        <end position="392"/>
    </location>
</feature>
<dbReference type="PROSITE" id="PS50927">
    <property type="entry name" value="BULB_LECTIN"/>
    <property type="match status" value="3"/>
</dbReference>
<dbReference type="SUPFAM" id="SSF56112">
    <property type="entry name" value="Protein kinase-like (PK-like)"/>
    <property type="match status" value="3"/>
</dbReference>
<dbReference type="FunFam" id="3.30.200.20:FF:000195">
    <property type="entry name" value="G-type lectin S-receptor-like serine/threonine-protein kinase"/>
    <property type="match status" value="2"/>
</dbReference>
<dbReference type="PANTHER" id="PTHR27002:SF825">
    <property type="entry name" value="RECEPTOR-LIKE SERINE_THREONINE-PROTEIN KINASE"/>
    <property type="match status" value="1"/>
</dbReference>
<dbReference type="FunFam" id="2.90.10.30:FF:000003">
    <property type="entry name" value="Os04g0303100 protein"/>
    <property type="match status" value="3"/>
</dbReference>
<evidence type="ECO:0000256" key="15">
    <source>
        <dbReference type="ARBA" id="ARBA00023170"/>
    </source>
</evidence>
<keyword evidence="5" id="KW-0597">Phosphoprotein</keyword>
<evidence type="ECO:0000256" key="18">
    <source>
        <dbReference type="ARBA" id="ARBA00048679"/>
    </source>
</evidence>
<feature type="domain" description="Protein kinase" evidence="22">
    <location>
        <begin position="476"/>
        <end position="730"/>
    </location>
</feature>
<evidence type="ECO:0000259" key="24">
    <source>
        <dbReference type="PROSITE" id="PS50948"/>
    </source>
</evidence>
<evidence type="ECO:0000256" key="9">
    <source>
        <dbReference type="ARBA" id="ARBA00022741"/>
    </source>
</evidence>
<evidence type="ECO:0000256" key="5">
    <source>
        <dbReference type="ARBA" id="ARBA00022553"/>
    </source>
</evidence>
<dbReference type="InterPro" id="IPR003609">
    <property type="entry name" value="Pan_app"/>
</dbReference>
<feature type="domain" description="Apple" evidence="24">
    <location>
        <begin position="1099"/>
        <end position="1183"/>
    </location>
</feature>
<dbReference type="PANTHER" id="PTHR27002">
    <property type="entry name" value="RECEPTOR-LIKE SERINE/THREONINE-PROTEIN KINASE SD1-8"/>
    <property type="match status" value="1"/>
</dbReference>
<protein>
    <recommendedName>
        <fullName evidence="2">non-specific serine/threonine protein kinase</fullName>
        <ecNumber evidence="2">2.7.11.1</ecNumber>
    </recommendedName>
</protein>
<keyword evidence="7 20" id="KW-0812">Transmembrane</keyword>
<keyword evidence="3" id="KW-1003">Cell membrane</keyword>
<evidence type="ECO:0000256" key="6">
    <source>
        <dbReference type="ARBA" id="ARBA00022679"/>
    </source>
</evidence>
<dbReference type="Gene3D" id="1.10.510.10">
    <property type="entry name" value="Transferase(Phosphotransferase) domain 1"/>
    <property type="match status" value="3"/>
</dbReference>
<dbReference type="GO" id="GO:0005886">
    <property type="term" value="C:plasma membrane"/>
    <property type="evidence" value="ECO:0007669"/>
    <property type="project" value="UniProtKB-SubCell"/>
</dbReference>
<feature type="domain" description="Bulb-type lectin" evidence="23">
    <location>
        <begin position="784"/>
        <end position="908"/>
    </location>
</feature>
<dbReference type="InterPro" id="IPR000719">
    <property type="entry name" value="Prot_kinase_dom"/>
</dbReference>
<evidence type="ECO:0000256" key="4">
    <source>
        <dbReference type="ARBA" id="ARBA00022527"/>
    </source>
</evidence>
<accession>A0A7N2R0D8</accession>
<dbReference type="EC" id="2.7.11.1" evidence="2"/>
<evidence type="ECO:0000256" key="13">
    <source>
        <dbReference type="ARBA" id="ARBA00023136"/>
    </source>
</evidence>
<dbReference type="InterPro" id="IPR011009">
    <property type="entry name" value="Kinase-like_dom_sf"/>
</dbReference>
<feature type="domain" description="Protein kinase" evidence="22">
    <location>
        <begin position="1268"/>
        <end position="1555"/>
    </location>
</feature>
<dbReference type="Pfam" id="PF11883">
    <property type="entry name" value="DUF3403"/>
    <property type="match status" value="1"/>
</dbReference>
<dbReference type="PROSITE" id="PS50948">
    <property type="entry name" value="PAN"/>
    <property type="match status" value="3"/>
</dbReference>
<keyword evidence="16" id="KW-0325">Glycoprotein</keyword>
<feature type="transmembrane region" description="Helical" evidence="20">
    <location>
        <begin position="406"/>
        <end position="430"/>
    </location>
</feature>
<dbReference type="InterPro" id="IPR021820">
    <property type="entry name" value="S-locus_recpt_kinase_C"/>
</dbReference>
<dbReference type="PROSITE" id="PS00107">
    <property type="entry name" value="PROTEIN_KINASE_ATP"/>
    <property type="match status" value="3"/>
</dbReference>
<dbReference type="CDD" id="cd14066">
    <property type="entry name" value="STKc_IRAK"/>
    <property type="match status" value="2"/>
</dbReference>
<dbReference type="Gene3D" id="3.50.4.10">
    <property type="entry name" value="Hepatocyte Growth Factor"/>
    <property type="match status" value="3"/>
</dbReference>
<evidence type="ECO:0000256" key="8">
    <source>
        <dbReference type="ARBA" id="ARBA00022729"/>
    </source>
</evidence>
<dbReference type="Proteomes" id="UP000594261">
    <property type="component" value="Chromosome 2"/>
</dbReference>
<feature type="transmembrane region" description="Helical" evidence="20">
    <location>
        <begin position="1202"/>
        <end position="1224"/>
    </location>
</feature>
<keyword evidence="8 21" id="KW-0732">Signal</keyword>
<evidence type="ECO:0000259" key="22">
    <source>
        <dbReference type="PROSITE" id="PS50011"/>
    </source>
</evidence>
<comment type="catalytic activity">
    <reaction evidence="18">
        <text>L-seryl-[protein] + ATP = O-phospho-L-seryl-[protein] + ADP + H(+)</text>
        <dbReference type="Rhea" id="RHEA:17989"/>
        <dbReference type="Rhea" id="RHEA-COMP:9863"/>
        <dbReference type="Rhea" id="RHEA-COMP:11604"/>
        <dbReference type="ChEBI" id="CHEBI:15378"/>
        <dbReference type="ChEBI" id="CHEBI:29999"/>
        <dbReference type="ChEBI" id="CHEBI:30616"/>
        <dbReference type="ChEBI" id="CHEBI:83421"/>
        <dbReference type="ChEBI" id="CHEBI:456216"/>
        <dbReference type="EC" id="2.7.11.1"/>
    </reaction>
</comment>
<dbReference type="GO" id="GO:0004674">
    <property type="term" value="F:protein serine/threonine kinase activity"/>
    <property type="evidence" value="ECO:0007669"/>
    <property type="project" value="UniProtKB-KW"/>
</dbReference>
<evidence type="ECO:0000256" key="7">
    <source>
        <dbReference type="ARBA" id="ARBA00022692"/>
    </source>
</evidence>
<dbReference type="Pfam" id="PF08276">
    <property type="entry name" value="PAN_2"/>
    <property type="match status" value="3"/>
</dbReference>
<dbReference type="InterPro" id="IPR008271">
    <property type="entry name" value="Ser/Thr_kinase_AS"/>
</dbReference>
<keyword evidence="4" id="KW-0723">Serine/threonine-protein kinase</keyword>
<evidence type="ECO:0000256" key="2">
    <source>
        <dbReference type="ARBA" id="ARBA00012513"/>
    </source>
</evidence>
<dbReference type="Pfam" id="PF00069">
    <property type="entry name" value="Pkinase"/>
    <property type="match status" value="1"/>
</dbReference>
<keyword evidence="14" id="KW-1015">Disulfide bond</keyword>
<dbReference type="SMART" id="SM00108">
    <property type="entry name" value="B_lectin"/>
    <property type="match status" value="3"/>
</dbReference>
<evidence type="ECO:0000256" key="19">
    <source>
        <dbReference type="PROSITE-ProRule" id="PRU10141"/>
    </source>
</evidence>
<dbReference type="Gene3D" id="2.90.10.10">
    <property type="entry name" value="Bulb-type lectin domain"/>
    <property type="match status" value="3"/>
</dbReference>
<feature type="domain" description="Apple" evidence="24">
    <location>
        <begin position="1976"/>
        <end position="2057"/>
    </location>
</feature>
<dbReference type="GO" id="GO:0048544">
    <property type="term" value="P:recognition of pollen"/>
    <property type="evidence" value="ECO:0007669"/>
    <property type="project" value="InterPro"/>
</dbReference>
<keyword evidence="12 20" id="KW-1133">Transmembrane helix</keyword>
<dbReference type="FunFam" id="3.30.200.20:FF:000217">
    <property type="entry name" value="probable LRR receptor-like serine/threonine-protein kinase At1g53430"/>
    <property type="match status" value="1"/>
</dbReference>
<feature type="binding site" evidence="19">
    <location>
        <position position="1296"/>
    </location>
    <ligand>
        <name>ATP</name>
        <dbReference type="ChEBI" id="CHEBI:30616"/>
    </ligand>
</feature>
<keyword evidence="10" id="KW-0418">Kinase</keyword>
<dbReference type="CDD" id="cd01098">
    <property type="entry name" value="PAN_AP_plant"/>
    <property type="match status" value="3"/>
</dbReference>
<evidence type="ECO:0000256" key="16">
    <source>
        <dbReference type="ARBA" id="ARBA00023180"/>
    </source>
</evidence>
<feature type="domain" description="Bulb-type lectin" evidence="23">
    <location>
        <begin position="23"/>
        <end position="148"/>
    </location>
</feature>
<evidence type="ECO:0000256" key="11">
    <source>
        <dbReference type="ARBA" id="ARBA00022840"/>
    </source>
</evidence>
<feature type="chain" id="PRO_5029670560" description="non-specific serine/threonine protein kinase" evidence="21">
    <location>
        <begin position="23"/>
        <end position="2454"/>
    </location>
</feature>
<dbReference type="Pfam" id="PF00954">
    <property type="entry name" value="S_locus_glycop"/>
    <property type="match status" value="3"/>
</dbReference>
<keyword evidence="13 20" id="KW-0472">Membrane</keyword>
<name>A0A7N2R0D8_QUELO</name>
<dbReference type="FunFam" id="3.50.4.10:FF:000002">
    <property type="entry name" value="G-type lectin S-receptor-like serine/threonine-protein kinase"/>
    <property type="match status" value="1"/>
</dbReference>
<dbReference type="InterPro" id="IPR001245">
    <property type="entry name" value="Ser-Thr/Tyr_kinase_cat_dom"/>
</dbReference>
<dbReference type="PROSITE" id="PS00108">
    <property type="entry name" value="PROTEIN_KINASE_ST"/>
    <property type="match status" value="3"/>
</dbReference>
<sequence length="2454" mass="276093">MKAFSALFVYSILLSFLRPSTTHDCITPCQSIRDGETMISPGGIFTLGFFSPGNSENRYLGIWYSVSNNDGVVWVANRETPLKNHQGVFKITNKGILVVLDSTNTTIWSSKTSRTAGNKINNVTAQLLDSGNLVVKDGNVSDPKTFLWQSFDYPSDTLLPSMKIGWDLDSGIDRHMTSWKSMEDPSQGEFSGYFDHRGLPQLVAMDGDKIKVRLGSWNGLRFTGMPWFVLNPSGVGEGFKWMDTTKSWEIGITTQADVCENYAHCGVYSTCDINKSPVCSCLDGFKPKFPNDWNSANWSGGCLRETPLACNDRDGFQNYKNVKLPNTCFSWFDSKMNLKECEEMCLKNCSCNAYANLDVRNGGSGCLLWLADLVDMVVVQVGGQDIYIRQPASVLDHNEKNRHPQVIITITVCSAILLMVMLVVGLVLYLSRLKHRKEVSGLNIKDQNDYNNDSWDEDMELPIFDLITISNATHNFARYNKLGEGGFGSVYKGTLLGGQEIAVKRLSKSSGQGFNEFKNEVILIARLQHRNLVKLLDQTKSKLLDWRMRHNIIGGIARGLLYLHEDSRLRIIHRDLKASNVLLDNNMNPKISDFGLAKTIGGDETEADTKRIVGTYGYMPPEYAGYGQVSVKTDVFSFGVLLLEIVSGKKSKELCNSVQCHNLLGHAWRLWNEDKPKELIDEFLILDDSCTLFEVLRCIHVGLLCVQQSPEDRPNMSSVVLMLSSDNPLPNPRQPGYFTEKALLGEDYSSRNVITCTVLEAREEYDLCLYTRGKSITATQTNDKDTITPSQFIRDGETLVSASRFFELGFFSLDGSKSRYVGIWFVVSNDTVVWVANRETPLENHHGVLKVTNEGILVLLDSTNTTIWSSNTSRTAGNKINNPTAQLLDSGNLVVKDGNIESLLWQSFDHPCDTLLPEMKLGWDLVSGLDRYLTAWKSAEDPAPSEISAGLDRRGLPQLFVMKGDKIKVRLGFWNGLHFNGMPWLRPNPLFKYEFVRNEKEIYYEYKVLNNSIFLRYVINPSGIGEGFKWMDHTKSWELGTTTLSDQCQNYAHCGAYASCNINESPVCACLKGFIPKSPKDWNSADWSGGCVRGTPLGCNDGDGFLTYKSVKLPDISSSWFDRNMSLKKCEEMCLENCSCRAYANLDIRNGGSGCLLWFVDLVDLVVLQMDGQESQDLYIRVAASVLDHTEKSRHFGHKNQVIITICSATLFMVMLVLGLVSYVRRKKLKKEGMNIRCQNDSNSEGWNEDMELPIFDLITISNATDNFAINNKLGEGGFGSVYKGILHGGQEIAVKRLSKNSGQGFNEFKNEVTLIAKLQHRNLVKLLGYCIQENEKMLIYEYMHNKSLDSFIFDQTKSRLLDWRMRNNIIGGIARGLLYLHEDSRLRIIHRDLKASNILLDNNMNPKISDFGLAKIFGGDQTEADTNRIVGTYGYMPPEYAGYGHFSVKTDVFSFGVLVLEIVSGKKNKELCNSGQRLNLLEHAWTQWIEDKPMELIDEFLILGNSCILSEVLRCIHVALLCVQQKPEDRPNMSSVVLMLSSDNSLPNPRQPGFFTKTALLGEDYSSRKLVMASINEITFTMLEARMEFDTFAELYILDCAWFLYVVSGKENRRISPVNSLEWLVDTPIGKSMEAFIALFVYSFLLAFLRTSTTLDTITPSQSIRDGETLVSAGRIFELGFFSPGSSKSRYVGVWYVVSNDTVVWVANRETPLENHHGVLKVTNKGILVLLDSTNTTIWSSNTSRTAGNKINNPTAQLLDSGNLVVKDGNIESLLWQSFDYPSDTFLPAMKIGWDLVSGLDRYLTSWKSAEDPAPSEISVRLDRRGLPQSVLMEGDKIKVRLGSWNGLTFTGVPWLIPQSSRNPLLTHEFVMNEREIYYEVKIRNNSIFFRSTLYPSGTALGFRWMDNTKSWELQPSTHLGVCEIYGRCGAYASCIMKSPYPECACLKGFIPQSPKDWNSANWSRGCVRGTPLGCNDRDEFLTYKSVKLPDTSSSWFDRNMSLKKCEEMCLENCSCKAYANLDIRNGGSGCLLWFADLVDIVVLQMGGQDLYIRVAASVLDHTEKSRHFGQKNQVIIIICSAMLLMVMLVLGLVSYVRRKKLRKEGMNTRCQNDSNNEGWNEDMELPIFDLITISNATDNFAINKKLGAGGFGSVYKGTMHGGQEIAVKRLSKNSGQGFNEFKNEVTLIAKLQHRNLVKLLGCCIQENEKMLIYEYMHNKSLDTFIFDQTKGRLLDWRMRHNIIGGIARGLLYLHEDSRLRIIHRDLKASNILLDNNMNPKISDFGLAKLFGGDQTEADTNRIIGTYGYMPPEYAGYGHFSVKTDVFSFGVLVLEIVSGKKSKELCNSDQHLNLLGHAWTQWNEDKPMDLIDDFLILGNSCILFEVLRCIHVGLLCVQQKPEDRPNMSSVVLMLSSDNSLPNPSQPGFFTEKALLGEDYSSRNEITCTMLEAR</sequence>
<feature type="binding site" evidence="19">
    <location>
        <position position="2170"/>
    </location>
    <ligand>
        <name>ATP</name>
        <dbReference type="ChEBI" id="CHEBI:30616"/>
    </ligand>
</feature>
<comment type="subcellular location">
    <subcellularLocation>
        <location evidence="1">Cell membrane</location>
        <topology evidence="1">Single-pass type I membrane protein</topology>
    </subcellularLocation>
</comment>
<comment type="catalytic activity">
    <reaction evidence="17">
        <text>L-threonyl-[protein] + ATP = O-phospho-L-threonyl-[protein] + ADP + H(+)</text>
        <dbReference type="Rhea" id="RHEA:46608"/>
        <dbReference type="Rhea" id="RHEA-COMP:11060"/>
        <dbReference type="Rhea" id="RHEA-COMP:11605"/>
        <dbReference type="ChEBI" id="CHEBI:15378"/>
        <dbReference type="ChEBI" id="CHEBI:30013"/>
        <dbReference type="ChEBI" id="CHEBI:30616"/>
        <dbReference type="ChEBI" id="CHEBI:61977"/>
        <dbReference type="ChEBI" id="CHEBI:456216"/>
        <dbReference type="EC" id="2.7.11.1"/>
    </reaction>
</comment>
<keyword evidence="6" id="KW-0808">Transferase</keyword>
<dbReference type="FunFam" id="2.90.10.10:FF:000004">
    <property type="entry name" value="G-type lectin S-receptor-like serine/threonine-protein kinase"/>
    <property type="match status" value="3"/>
</dbReference>
<keyword evidence="15" id="KW-0675">Receptor</keyword>
<organism evidence="25 26">
    <name type="scientific">Quercus lobata</name>
    <name type="common">Valley oak</name>
    <dbReference type="NCBI Taxonomy" id="97700"/>
    <lineage>
        <taxon>Eukaryota</taxon>
        <taxon>Viridiplantae</taxon>
        <taxon>Streptophyta</taxon>
        <taxon>Embryophyta</taxon>
        <taxon>Tracheophyta</taxon>
        <taxon>Spermatophyta</taxon>
        <taxon>Magnoliopsida</taxon>
        <taxon>eudicotyledons</taxon>
        <taxon>Gunneridae</taxon>
        <taxon>Pentapetalae</taxon>
        <taxon>rosids</taxon>
        <taxon>fabids</taxon>
        <taxon>Fagales</taxon>
        <taxon>Fagaceae</taxon>
        <taxon>Quercus</taxon>
    </lineage>
</organism>
<dbReference type="Gramene" id="QL02p099073:mrna">
    <property type="protein sequence ID" value="QL02p099073:mrna"/>
    <property type="gene ID" value="QL02p099073"/>
</dbReference>
<evidence type="ECO:0000256" key="21">
    <source>
        <dbReference type="SAM" id="SignalP"/>
    </source>
</evidence>
<dbReference type="InterPro" id="IPR036426">
    <property type="entry name" value="Bulb-type_lectin_dom_sf"/>
</dbReference>
<feature type="domain" description="Bulb-type lectin" evidence="23">
    <location>
        <begin position="1656"/>
        <end position="1780"/>
    </location>
</feature>
<dbReference type="SUPFAM" id="SSF51110">
    <property type="entry name" value="alpha-D-mannose-specific plant lectins"/>
    <property type="match status" value="3"/>
</dbReference>
<dbReference type="CDD" id="cd00028">
    <property type="entry name" value="B_lectin"/>
    <property type="match status" value="3"/>
</dbReference>
<dbReference type="Gene3D" id="3.30.200.20">
    <property type="entry name" value="Phosphorylase Kinase, domain 1"/>
    <property type="match status" value="3"/>
</dbReference>
<feature type="domain" description="Protein kinase" evidence="22">
    <location>
        <begin position="2142"/>
        <end position="2429"/>
    </location>
</feature>
<keyword evidence="9 19" id="KW-0547">Nucleotide-binding</keyword>
<dbReference type="SMART" id="SM00473">
    <property type="entry name" value="PAN_AP"/>
    <property type="match status" value="3"/>
</dbReference>
<keyword evidence="26" id="KW-1185">Reference proteome</keyword>
<dbReference type="OMA" id="SFQVICR"/>
<evidence type="ECO:0000313" key="26">
    <source>
        <dbReference type="Proteomes" id="UP000594261"/>
    </source>
</evidence>
<dbReference type="SMART" id="SM00220">
    <property type="entry name" value="S_TKc"/>
    <property type="match status" value="3"/>
</dbReference>
<reference evidence="25" key="2">
    <citation type="submission" date="2021-01" db="UniProtKB">
        <authorList>
            <consortium name="EnsemblPlants"/>
        </authorList>
    </citation>
    <scope>IDENTIFICATION</scope>
</reference>
<evidence type="ECO:0000256" key="14">
    <source>
        <dbReference type="ARBA" id="ARBA00023157"/>
    </source>
</evidence>
<reference evidence="26" key="1">
    <citation type="journal article" date="2016" name="G3 (Bethesda)">
        <title>First Draft Assembly and Annotation of the Genome of a California Endemic Oak Quercus lobata Nee (Fagaceae).</title>
        <authorList>
            <person name="Sork V.L."/>
            <person name="Fitz-Gibbon S.T."/>
            <person name="Puiu D."/>
            <person name="Crepeau M."/>
            <person name="Gugger P.F."/>
            <person name="Sherman R."/>
            <person name="Stevens K."/>
            <person name="Langley C.H."/>
            <person name="Pellegrini M."/>
            <person name="Salzberg S.L."/>
        </authorList>
    </citation>
    <scope>NUCLEOTIDE SEQUENCE [LARGE SCALE GENOMIC DNA]</scope>
    <source>
        <strain evidence="26">cv. SW786</strain>
    </source>
</reference>
<evidence type="ECO:0000256" key="20">
    <source>
        <dbReference type="SAM" id="Phobius"/>
    </source>
</evidence>
<feature type="signal peptide" evidence="21">
    <location>
        <begin position="1"/>
        <end position="22"/>
    </location>
</feature>
<evidence type="ECO:0000259" key="23">
    <source>
        <dbReference type="PROSITE" id="PS50927"/>
    </source>
</evidence>
<dbReference type="InterPro" id="IPR017441">
    <property type="entry name" value="Protein_kinase_ATP_BS"/>
</dbReference>
<evidence type="ECO:0000256" key="17">
    <source>
        <dbReference type="ARBA" id="ARBA00047899"/>
    </source>
</evidence>